<dbReference type="GO" id="GO:0016887">
    <property type="term" value="F:ATP hydrolysis activity"/>
    <property type="evidence" value="ECO:0007669"/>
    <property type="project" value="InterPro"/>
</dbReference>
<dbReference type="GO" id="GO:0022857">
    <property type="term" value="F:transmembrane transporter activity"/>
    <property type="evidence" value="ECO:0007669"/>
    <property type="project" value="TreeGrafter"/>
</dbReference>
<evidence type="ECO:0000256" key="1">
    <source>
        <dbReference type="ARBA" id="ARBA00022741"/>
    </source>
</evidence>
<dbReference type="SUPFAM" id="SSF52540">
    <property type="entry name" value="P-loop containing nucleoside triphosphate hydrolases"/>
    <property type="match status" value="1"/>
</dbReference>
<dbReference type="PROSITE" id="PS00211">
    <property type="entry name" value="ABC_TRANSPORTER_1"/>
    <property type="match status" value="1"/>
</dbReference>
<dbReference type="InterPro" id="IPR017871">
    <property type="entry name" value="ABC_transporter-like_CS"/>
</dbReference>
<dbReference type="SMART" id="SM00382">
    <property type="entry name" value="AAA"/>
    <property type="match status" value="1"/>
</dbReference>
<organism evidence="4 5">
    <name type="scientific">Nocardioides islandensis</name>
    <dbReference type="NCBI Taxonomy" id="433663"/>
    <lineage>
        <taxon>Bacteria</taxon>
        <taxon>Bacillati</taxon>
        <taxon>Actinomycetota</taxon>
        <taxon>Actinomycetes</taxon>
        <taxon>Propionibacteriales</taxon>
        <taxon>Nocardioidaceae</taxon>
        <taxon>Nocardioides</taxon>
    </lineage>
</organism>
<dbReference type="PROSITE" id="PS50893">
    <property type="entry name" value="ABC_TRANSPORTER_2"/>
    <property type="match status" value="1"/>
</dbReference>
<dbReference type="Pfam" id="PF00005">
    <property type="entry name" value="ABC_tran"/>
    <property type="match status" value="1"/>
</dbReference>
<protein>
    <submittedName>
        <fullName evidence="4">ABC transporter ATP-binding protein</fullName>
    </submittedName>
</protein>
<evidence type="ECO:0000256" key="2">
    <source>
        <dbReference type="ARBA" id="ARBA00022840"/>
    </source>
</evidence>
<keyword evidence="1" id="KW-0547">Nucleotide-binding</keyword>
<feature type="domain" description="ABC transporter" evidence="3">
    <location>
        <begin position="22"/>
        <end position="264"/>
    </location>
</feature>
<evidence type="ECO:0000259" key="3">
    <source>
        <dbReference type="PROSITE" id="PS50893"/>
    </source>
</evidence>
<sequence length="301" mass="31858">MSVDSWVSAGSTAVGRRTGIAVRCQNVVHIYTTLAGHDVVALRGVNLDIAPGEQVALLGPSGSGKSTLLGLFGGLQRASAGKVVVDGIDISRIPESELTRLRAGKVASLLQGARRNLLTYASAAGNVEFARRGLAPADVRELPSPRQLLDLLGLGELTDKPVNAMSGGEQQRVALAVTVSSGAGLLLCDEPTSQLGHADRDTMVDLIQRVNAELGTTVVIVTHDPDIASRIPRRITIRNGRIGSEGVHGRDYAVIDQDGAVHLPEEWADDYPPGSLVEFEETEDGFFVRRVDVSPPGDHGR</sequence>
<comment type="caution">
    <text evidence="4">The sequence shown here is derived from an EMBL/GenBank/DDBJ whole genome shotgun (WGS) entry which is preliminary data.</text>
</comment>
<dbReference type="GO" id="GO:0005524">
    <property type="term" value="F:ATP binding"/>
    <property type="evidence" value="ECO:0007669"/>
    <property type="project" value="UniProtKB-KW"/>
</dbReference>
<evidence type="ECO:0000313" key="5">
    <source>
        <dbReference type="Proteomes" id="UP000640489"/>
    </source>
</evidence>
<dbReference type="EMBL" id="JADKPN010000012">
    <property type="protein sequence ID" value="MBF4764941.1"/>
    <property type="molecule type" value="Genomic_DNA"/>
</dbReference>
<name>A0A930VG25_9ACTN</name>
<dbReference type="RefSeq" id="WP_194708131.1">
    <property type="nucleotide sequence ID" value="NZ_JADKPN010000012.1"/>
</dbReference>
<dbReference type="InterPro" id="IPR027417">
    <property type="entry name" value="P-loop_NTPase"/>
</dbReference>
<accession>A0A930VG25</accession>
<evidence type="ECO:0000313" key="4">
    <source>
        <dbReference type="EMBL" id="MBF4764941.1"/>
    </source>
</evidence>
<dbReference type="InterPro" id="IPR015854">
    <property type="entry name" value="ABC_transpr_LolD-like"/>
</dbReference>
<reference evidence="4" key="1">
    <citation type="submission" date="2020-11" db="EMBL/GenBank/DDBJ databases">
        <title>Nocardioides sp. nov., isolated from Soil of Cynanchum wilfordii Hemsley rhizosphere.</title>
        <authorList>
            <person name="Lee J.-S."/>
            <person name="Suh M.K."/>
            <person name="Kim J.-S."/>
        </authorList>
    </citation>
    <scope>NUCLEOTIDE SEQUENCE</scope>
    <source>
        <strain evidence="4">KCTC 19275</strain>
    </source>
</reference>
<keyword evidence="5" id="KW-1185">Reference proteome</keyword>
<dbReference type="Gene3D" id="3.40.50.300">
    <property type="entry name" value="P-loop containing nucleotide triphosphate hydrolases"/>
    <property type="match status" value="1"/>
</dbReference>
<gene>
    <name evidence="4" type="ORF">ISU07_17550</name>
</gene>
<keyword evidence="2 4" id="KW-0067">ATP-binding</keyword>
<dbReference type="Proteomes" id="UP000640489">
    <property type="component" value="Unassembled WGS sequence"/>
</dbReference>
<proteinExistence type="predicted"/>
<dbReference type="PANTHER" id="PTHR24220">
    <property type="entry name" value="IMPORT ATP-BINDING PROTEIN"/>
    <property type="match status" value="1"/>
</dbReference>
<dbReference type="AlphaFoldDB" id="A0A930VG25"/>
<dbReference type="InterPro" id="IPR003593">
    <property type="entry name" value="AAA+_ATPase"/>
</dbReference>
<dbReference type="InterPro" id="IPR003439">
    <property type="entry name" value="ABC_transporter-like_ATP-bd"/>
</dbReference>
<dbReference type="GO" id="GO:0005886">
    <property type="term" value="C:plasma membrane"/>
    <property type="evidence" value="ECO:0007669"/>
    <property type="project" value="TreeGrafter"/>
</dbReference>